<gene>
    <name evidence="3" type="ORF">AAF712_013312</name>
</gene>
<name>A0ABR2ZE03_9AGAR</name>
<reference evidence="3 4" key="1">
    <citation type="submission" date="2024-05" db="EMBL/GenBank/DDBJ databases">
        <title>A draft genome resource for the thread blight pathogen Marasmius tenuissimus strain MS-2.</title>
        <authorList>
            <person name="Yulfo-Soto G.E."/>
            <person name="Baruah I.K."/>
            <person name="Amoako-Attah I."/>
            <person name="Bukari Y."/>
            <person name="Meinhardt L.W."/>
            <person name="Bailey B.A."/>
            <person name="Cohen S.P."/>
        </authorList>
    </citation>
    <scope>NUCLEOTIDE SEQUENCE [LARGE SCALE GENOMIC DNA]</scope>
    <source>
        <strain evidence="3 4">MS-2</strain>
    </source>
</reference>
<accession>A0ABR2ZE03</accession>
<comment type="caution">
    <text evidence="3">The sequence shown here is derived from an EMBL/GenBank/DDBJ whole genome shotgun (WGS) entry which is preliminary data.</text>
</comment>
<feature type="coiled-coil region" evidence="1">
    <location>
        <begin position="119"/>
        <end position="153"/>
    </location>
</feature>
<evidence type="ECO:0000256" key="1">
    <source>
        <dbReference type="SAM" id="Coils"/>
    </source>
</evidence>
<feature type="region of interest" description="Disordered" evidence="2">
    <location>
        <begin position="82"/>
        <end position="109"/>
    </location>
</feature>
<dbReference type="Proteomes" id="UP001437256">
    <property type="component" value="Unassembled WGS sequence"/>
</dbReference>
<feature type="compositionally biased region" description="Acidic residues" evidence="2">
    <location>
        <begin position="84"/>
        <end position="95"/>
    </location>
</feature>
<evidence type="ECO:0000256" key="2">
    <source>
        <dbReference type="SAM" id="MobiDB-lite"/>
    </source>
</evidence>
<evidence type="ECO:0000313" key="3">
    <source>
        <dbReference type="EMBL" id="KAL0059897.1"/>
    </source>
</evidence>
<feature type="region of interest" description="Disordered" evidence="2">
    <location>
        <begin position="1"/>
        <end position="31"/>
    </location>
</feature>
<keyword evidence="1" id="KW-0175">Coiled coil</keyword>
<feature type="region of interest" description="Disordered" evidence="2">
    <location>
        <begin position="283"/>
        <end position="329"/>
    </location>
</feature>
<sequence>MAVTPSNKETSGHTSAKKQTAQSPKSVVLGQSSRTNINELLAEAAKIQGMSIPISRINANDIPIECIAALKLVNNAEVQGHLGDEEEDDDSEDEVGGVGDGGVMDEQYNPDVQGSGDVDVEAEETVESLKAALKKVQEDRDGLKAKLNGLKTSLPGKKSRTEAVNTVRVPWPSGTAGKDFSIQVAMGLAGSEKKDLTYRGIQCRVHEFVGYARIGYEVPRKNVPAKTKADLFESLCQDQPFLAQFENDWAAEELAKQFLKNKCKNAYKHGWLVVPPKYAHLKQNAQARSSGGSRRSKVKEIRETKEQKKATKAAKNTGKQNKKQPESVDRGLVAAPSGEMMVAGQVKVLVLAVVDVALFISWIPMVKAVPCLNSAL</sequence>
<keyword evidence="4" id="KW-1185">Reference proteome</keyword>
<organism evidence="3 4">
    <name type="scientific">Marasmius tenuissimus</name>
    <dbReference type="NCBI Taxonomy" id="585030"/>
    <lineage>
        <taxon>Eukaryota</taxon>
        <taxon>Fungi</taxon>
        <taxon>Dikarya</taxon>
        <taxon>Basidiomycota</taxon>
        <taxon>Agaricomycotina</taxon>
        <taxon>Agaricomycetes</taxon>
        <taxon>Agaricomycetidae</taxon>
        <taxon>Agaricales</taxon>
        <taxon>Marasmiineae</taxon>
        <taxon>Marasmiaceae</taxon>
        <taxon>Marasmius</taxon>
    </lineage>
</organism>
<evidence type="ECO:0000313" key="4">
    <source>
        <dbReference type="Proteomes" id="UP001437256"/>
    </source>
</evidence>
<feature type="compositionally biased region" description="Basic and acidic residues" evidence="2">
    <location>
        <begin position="298"/>
        <end position="309"/>
    </location>
</feature>
<proteinExistence type="predicted"/>
<dbReference type="EMBL" id="JBBXMP010000201">
    <property type="protein sequence ID" value="KAL0059897.1"/>
    <property type="molecule type" value="Genomic_DNA"/>
</dbReference>
<protein>
    <submittedName>
        <fullName evidence="3">Uncharacterized protein</fullName>
    </submittedName>
</protein>